<dbReference type="WBParaSite" id="MhA1_Contig735.frz3.gene21">
    <property type="protein sequence ID" value="MhA1_Contig735.frz3.gene21"/>
    <property type="gene ID" value="MhA1_Contig735.frz3.gene21"/>
</dbReference>
<accession>A0A1I8BXZ2</accession>
<proteinExistence type="predicted"/>
<dbReference type="PANTHER" id="PTHR24413">
    <property type="entry name" value="SPECKLE-TYPE POZ PROTEIN"/>
    <property type="match status" value="1"/>
</dbReference>
<dbReference type="Pfam" id="PF00651">
    <property type="entry name" value="BTB"/>
    <property type="match status" value="1"/>
</dbReference>
<keyword evidence="3" id="KW-1185">Reference proteome</keyword>
<dbReference type="CDD" id="cd18186">
    <property type="entry name" value="BTB_POZ_ZBTB_KLHL-like"/>
    <property type="match status" value="1"/>
</dbReference>
<organism evidence="3 4">
    <name type="scientific">Meloidogyne hapla</name>
    <name type="common">Root-knot nematode worm</name>
    <dbReference type="NCBI Taxonomy" id="6305"/>
    <lineage>
        <taxon>Eukaryota</taxon>
        <taxon>Metazoa</taxon>
        <taxon>Ecdysozoa</taxon>
        <taxon>Nematoda</taxon>
        <taxon>Chromadorea</taxon>
        <taxon>Rhabditida</taxon>
        <taxon>Tylenchina</taxon>
        <taxon>Tylenchomorpha</taxon>
        <taxon>Tylenchoidea</taxon>
        <taxon>Meloidogynidae</taxon>
        <taxon>Meloidogyninae</taxon>
        <taxon>Meloidogyne</taxon>
    </lineage>
</organism>
<evidence type="ECO:0000259" key="2">
    <source>
        <dbReference type="PROSITE" id="PS50097"/>
    </source>
</evidence>
<evidence type="ECO:0000313" key="3">
    <source>
        <dbReference type="Proteomes" id="UP000095281"/>
    </source>
</evidence>
<dbReference type="InterPro" id="IPR011333">
    <property type="entry name" value="SKP1/BTB/POZ_sf"/>
</dbReference>
<name>A0A1I8BXZ2_MELHA</name>
<evidence type="ECO:0000256" key="1">
    <source>
        <dbReference type="SAM" id="MobiDB-lite"/>
    </source>
</evidence>
<dbReference type="Proteomes" id="UP000095281">
    <property type="component" value="Unplaced"/>
</dbReference>
<evidence type="ECO:0000313" key="4">
    <source>
        <dbReference type="WBParaSite" id="MhA1_Contig735.frz3.gene21"/>
    </source>
</evidence>
<dbReference type="InterPro" id="IPR000210">
    <property type="entry name" value="BTB/POZ_dom"/>
</dbReference>
<feature type="region of interest" description="Disordered" evidence="1">
    <location>
        <begin position="72"/>
        <end position="98"/>
    </location>
</feature>
<dbReference type="Gene3D" id="3.30.710.10">
    <property type="entry name" value="Potassium Channel Kv1.1, Chain A"/>
    <property type="match status" value="1"/>
</dbReference>
<dbReference type="AlphaFoldDB" id="A0A1I8BXZ2"/>
<feature type="compositionally biased region" description="Low complexity" evidence="1">
    <location>
        <begin position="84"/>
        <end position="93"/>
    </location>
</feature>
<reference evidence="4" key="1">
    <citation type="submission" date="2016-11" db="UniProtKB">
        <authorList>
            <consortium name="WormBaseParasite"/>
        </authorList>
    </citation>
    <scope>IDENTIFICATION</scope>
</reference>
<feature type="domain" description="BTB" evidence="2">
    <location>
        <begin position="8"/>
        <end position="84"/>
    </location>
</feature>
<dbReference type="PROSITE" id="PS50097">
    <property type="entry name" value="BTB"/>
    <property type="match status" value="1"/>
</dbReference>
<dbReference type="SUPFAM" id="SSF54695">
    <property type="entry name" value="POZ domain"/>
    <property type="match status" value="1"/>
</dbReference>
<protein>
    <submittedName>
        <fullName evidence="4">BTB domain-containing protein</fullName>
    </submittedName>
</protein>
<sequence>MFKEGIYTDFTFKVGGEIIKAHRCVLAQNCEYFKTMFEQKNMKEGRKEYDKNTIECVEFFTRYEAKTLEKKSQDYHTNRLNEQSSSSSSLKPNPYKKKSLKNKVINIVAKSL</sequence>